<evidence type="ECO:0000259" key="3">
    <source>
        <dbReference type="PROSITE" id="PS50234"/>
    </source>
</evidence>
<evidence type="ECO:0000259" key="4">
    <source>
        <dbReference type="PROSITE" id="PS51468"/>
    </source>
</evidence>
<keyword evidence="2" id="KW-0732">Signal</keyword>
<dbReference type="SUPFAM" id="SSF53300">
    <property type="entry name" value="vWA-like"/>
    <property type="match status" value="1"/>
</dbReference>
<dbReference type="RefSeq" id="WP_184192296.1">
    <property type="nucleotide sequence ID" value="NZ_JACHGW010000001.1"/>
</dbReference>
<evidence type="ECO:0000313" key="6">
    <source>
        <dbReference type="Proteomes" id="UP000520814"/>
    </source>
</evidence>
<accession>A0A7W9W587</accession>
<organism evidence="5 6">
    <name type="scientific">Armatimonas rosea</name>
    <dbReference type="NCBI Taxonomy" id="685828"/>
    <lineage>
        <taxon>Bacteria</taxon>
        <taxon>Bacillati</taxon>
        <taxon>Armatimonadota</taxon>
        <taxon>Armatimonadia</taxon>
        <taxon>Armatimonadales</taxon>
        <taxon>Armatimonadaceae</taxon>
        <taxon>Armatimonas</taxon>
    </lineage>
</organism>
<proteinExistence type="predicted"/>
<comment type="caution">
    <text evidence="5">The sequence shown here is derived from an EMBL/GenBank/DDBJ whole genome shotgun (WGS) entry which is preliminary data.</text>
</comment>
<protein>
    <submittedName>
        <fullName evidence="5">Ca-activated chloride channel family protein</fullName>
    </submittedName>
</protein>
<name>A0A7W9W587_ARMRO</name>
<gene>
    <name evidence="5" type="ORF">HNQ39_000422</name>
</gene>
<dbReference type="InterPro" id="IPR006311">
    <property type="entry name" value="TAT_signal"/>
</dbReference>
<feature type="signal peptide" evidence="2">
    <location>
        <begin position="1"/>
        <end position="27"/>
    </location>
</feature>
<dbReference type="Pfam" id="PF08487">
    <property type="entry name" value="VIT"/>
    <property type="match status" value="1"/>
</dbReference>
<feature type="region of interest" description="Disordered" evidence="1">
    <location>
        <begin position="29"/>
        <end position="48"/>
    </location>
</feature>
<dbReference type="InterPro" id="IPR002035">
    <property type="entry name" value="VWF_A"/>
</dbReference>
<reference evidence="5 6" key="1">
    <citation type="submission" date="2020-08" db="EMBL/GenBank/DDBJ databases">
        <title>Genomic Encyclopedia of Type Strains, Phase IV (KMG-IV): sequencing the most valuable type-strain genomes for metagenomic binning, comparative biology and taxonomic classification.</title>
        <authorList>
            <person name="Goeker M."/>
        </authorList>
    </citation>
    <scope>NUCLEOTIDE SEQUENCE [LARGE SCALE GENOMIC DNA]</scope>
    <source>
        <strain evidence="5 6">DSM 23562</strain>
    </source>
</reference>
<dbReference type="Proteomes" id="UP000520814">
    <property type="component" value="Unassembled WGS sequence"/>
</dbReference>
<dbReference type="EMBL" id="JACHGW010000001">
    <property type="protein sequence ID" value="MBB6048660.1"/>
    <property type="molecule type" value="Genomic_DNA"/>
</dbReference>
<dbReference type="InterPro" id="IPR013694">
    <property type="entry name" value="VIT"/>
</dbReference>
<dbReference type="Gene3D" id="3.40.50.410">
    <property type="entry name" value="von Willebrand factor, type A domain"/>
    <property type="match status" value="1"/>
</dbReference>
<evidence type="ECO:0000256" key="1">
    <source>
        <dbReference type="SAM" id="MobiDB-lite"/>
    </source>
</evidence>
<feature type="chain" id="PRO_5030787627" evidence="2">
    <location>
        <begin position="28"/>
        <end position="793"/>
    </location>
</feature>
<sequence>MENAFSRRRALQVLGAGLVTNLTAAWAQPPASQPPIRPLPPRPFPQPPTPLITVSSVTLNAEVREGVATVEVSYIFKNASPVEGEADFVFPLPPGTSVREFALYDGEKKFDAHLLNKDEATQVYEEIVRRRRDPALLSYVGQGLLRARVFPIPRNGERRVTLKLVSILPREGAAKKFVWALAGPHLPGGMRPEYVSVRVVAHGAGSLYSPSHNVTLKRLDETRLSAEWTSSKDAAALVEHPELALYISPKDTSAVALSLLAYNAALPQVASIGGGLHQSGYFLMVASPNLPKTALKDLPPRRVVLMMDRSGSMQGKKLEQARSALKFAVGKLRPQDSFNLLTFSDAVTRFAPEPVLATPDNLKRAAAFIDDMVADGGTNINDALTEGLKQFPERGTGNRLLFFTDGLPTVGVRDHATILRNAVTAAQSRARCFVFGVGYDVDVPFLDQVGSKLKGDADYVHPDEDIELKTSQFVAKTSTAVLENLKLQLAGIKSGELYPRPDELPDLFEGGQLVLVGRYTGEGTARVQLTGDVLGKPQTFTLETKLAAVSTEASFLPRLWASRKIGYLLDEIRDEKDPARHKELEDQIIALSKEFGVLTPYTALFVPEPGTADVEPATRVLGRPGLLPNGPGGGQSRASIGGFGGAMGGGGFAAKADLRTGQDAINQSQGARSGRGQNQTGNQAVIATQKGLSKQVAEEQARRIQYAGNRAFYQRGASWEDATYDPKKQTEVVKIKLFSDAYFAVLKRGGEWAKWAAVGESVLVVANNKQAIQFGEQGKERLTEKELTELLGK</sequence>
<dbReference type="Pfam" id="PF13768">
    <property type="entry name" value="VWA_3"/>
    <property type="match status" value="1"/>
</dbReference>
<keyword evidence="6" id="KW-1185">Reference proteome</keyword>
<evidence type="ECO:0000256" key="2">
    <source>
        <dbReference type="SAM" id="SignalP"/>
    </source>
</evidence>
<feature type="compositionally biased region" description="Pro residues" evidence="1">
    <location>
        <begin position="31"/>
        <end position="48"/>
    </location>
</feature>
<dbReference type="PANTHER" id="PTHR10338">
    <property type="entry name" value="INTER-ALPHA-TRYPSIN INHIBITOR HEAVY CHAIN FAMILY MEMBER"/>
    <property type="match status" value="1"/>
</dbReference>
<dbReference type="AlphaFoldDB" id="A0A7W9W587"/>
<dbReference type="SMART" id="SM00327">
    <property type="entry name" value="VWA"/>
    <property type="match status" value="1"/>
</dbReference>
<dbReference type="InterPro" id="IPR036465">
    <property type="entry name" value="vWFA_dom_sf"/>
</dbReference>
<dbReference type="PROSITE" id="PS51468">
    <property type="entry name" value="VIT"/>
    <property type="match status" value="1"/>
</dbReference>
<feature type="domain" description="VIT" evidence="4">
    <location>
        <begin position="38"/>
        <end position="166"/>
    </location>
</feature>
<evidence type="ECO:0000313" key="5">
    <source>
        <dbReference type="EMBL" id="MBB6048660.1"/>
    </source>
</evidence>
<dbReference type="PANTHER" id="PTHR10338:SF108">
    <property type="entry name" value="INTER-ALPHA-TRYPSIN INHIBITOR HEAVY CHAIN H4-LIKE PROTEIN"/>
    <property type="match status" value="1"/>
</dbReference>
<dbReference type="InterPro" id="IPR050934">
    <property type="entry name" value="ITIH"/>
</dbReference>
<feature type="domain" description="VWFA" evidence="3">
    <location>
        <begin position="302"/>
        <end position="485"/>
    </location>
</feature>
<dbReference type="PROSITE" id="PS50234">
    <property type="entry name" value="VWFA"/>
    <property type="match status" value="1"/>
</dbReference>
<dbReference type="PROSITE" id="PS51318">
    <property type="entry name" value="TAT"/>
    <property type="match status" value="1"/>
</dbReference>